<sequence>MAFSLLPDPLQLCRDALNKLENGINGIATRKMESSEFAQALNRYSRISLGMQYVVEKSLACCFERLDLPSRTEISTLAAAVQRVEDKLDQLLPVVSPAALEPKPPRTRRPLDIAPEQALSEARARVQKPAAKSTGQEQ</sequence>
<gene>
    <name evidence="2" type="ORF">H3H51_18850</name>
</gene>
<organism evidence="2 3">
    <name type="scientific">Aquipseudomonas ullengensis</name>
    <dbReference type="NCBI Taxonomy" id="2759166"/>
    <lineage>
        <taxon>Bacteria</taxon>
        <taxon>Pseudomonadati</taxon>
        <taxon>Pseudomonadota</taxon>
        <taxon>Gammaproteobacteria</taxon>
        <taxon>Pseudomonadales</taxon>
        <taxon>Pseudomonadaceae</taxon>
        <taxon>Aquipseudomonas</taxon>
    </lineage>
</organism>
<reference evidence="2 3" key="1">
    <citation type="submission" date="2020-08" db="EMBL/GenBank/DDBJ databases">
        <authorList>
            <person name="Kim C.M."/>
        </authorList>
    </citation>
    <scope>NUCLEOTIDE SEQUENCE [LARGE SCALE GENOMIC DNA]</scope>
    <source>
        <strain evidence="2 3">UL070</strain>
    </source>
</reference>
<dbReference type="AlphaFoldDB" id="A0A7W4QBM3"/>
<proteinExistence type="predicted"/>
<dbReference type="EMBL" id="JACJUD010000007">
    <property type="protein sequence ID" value="MBB2497087.1"/>
    <property type="molecule type" value="Genomic_DNA"/>
</dbReference>
<feature type="region of interest" description="Disordered" evidence="1">
    <location>
        <begin position="98"/>
        <end position="138"/>
    </location>
</feature>
<comment type="caution">
    <text evidence="2">The sequence shown here is derived from an EMBL/GenBank/DDBJ whole genome shotgun (WGS) entry which is preliminary data.</text>
</comment>
<protein>
    <submittedName>
        <fullName evidence="2">Uncharacterized protein</fullName>
    </submittedName>
</protein>
<dbReference type="RefSeq" id="WP_183090620.1">
    <property type="nucleotide sequence ID" value="NZ_JACJUD010000007.1"/>
</dbReference>
<evidence type="ECO:0000313" key="2">
    <source>
        <dbReference type="EMBL" id="MBB2497087.1"/>
    </source>
</evidence>
<evidence type="ECO:0000313" key="3">
    <source>
        <dbReference type="Proteomes" id="UP000542720"/>
    </source>
</evidence>
<evidence type="ECO:0000256" key="1">
    <source>
        <dbReference type="SAM" id="MobiDB-lite"/>
    </source>
</evidence>
<keyword evidence="3" id="KW-1185">Reference proteome</keyword>
<name>A0A7W4QBM3_9GAMM</name>
<dbReference type="Proteomes" id="UP000542720">
    <property type="component" value="Unassembled WGS sequence"/>
</dbReference>
<accession>A0A7W4QBM3</accession>